<comment type="caution">
    <text evidence="1">The sequence shown here is derived from an EMBL/GenBank/DDBJ whole genome shotgun (WGS) entry which is preliminary data.</text>
</comment>
<dbReference type="Proteomes" id="UP000292702">
    <property type="component" value="Unassembled WGS sequence"/>
</dbReference>
<dbReference type="AlphaFoldDB" id="A0A4R0R9T6"/>
<evidence type="ECO:0000313" key="2">
    <source>
        <dbReference type="Proteomes" id="UP000292702"/>
    </source>
</evidence>
<dbReference type="STRING" id="92696.A0A4R0R9T6"/>
<name>A0A4R0R9T6_9APHY</name>
<protein>
    <recommendedName>
        <fullName evidence="3">F-box domain-containing protein</fullName>
    </recommendedName>
</protein>
<dbReference type="OrthoDB" id="2755197at2759"/>
<sequence>MRMPCKYSGASCSSLFPPELVDQTIDHLHGDKATLKACSLVSRQWLNSTRHHLFRSTVIVGDSRHGFTGFLQFLATRPNIGLHIQELRLQGEVNLSSGRPQICKHEMDDLFTRMPKLQKLDLFGVRFGGCDGRCCGRPYCPKPRDFDQVTVVGGSDTDDFADTLDILRLFGDVLHFYVYEITWRTSDMPNLGVFGRRLQELGPPSQLQAHALAIGHSYTPCSSLFCEIMRFTKSVNTLTAIGAECAGWDHIEATGELMRDIGPSLLHFHLDVALTLMGDELPTDNQLRWRLLRLNTCPNLKSISVLLLLDDQPLIEESSEEERLYTCTNILDILSTVQDSTSMRNVTIKFAFEAEEEPPSQVLEDSMDWARLEEVLNGFANLETVKMVFTDGADVLEECTPLLLEKMHTFDERGLLAIKVLNDENLPISARV</sequence>
<proteinExistence type="predicted"/>
<dbReference type="EMBL" id="RWJN01000250">
    <property type="protein sequence ID" value="TCD64202.1"/>
    <property type="molecule type" value="Genomic_DNA"/>
</dbReference>
<keyword evidence="2" id="KW-1185">Reference proteome</keyword>
<organism evidence="1 2">
    <name type="scientific">Steccherinum ochraceum</name>
    <dbReference type="NCBI Taxonomy" id="92696"/>
    <lineage>
        <taxon>Eukaryota</taxon>
        <taxon>Fungi</taxon>
        <taxon>Dikarya</taxon>
        <taxon>Basidiomycota</taxon>
        <taxon>Agaricomycotina</taxon>
        <taxon>Agaricomycetes</taxon>
        <taxon>Polyporales</taxon>
        <taxon>Steccherinaceae</taxon>
        <taxon>Steccherinum</taxon>
    </lineage>
</organism>
<evidence type="ECO:0008006" key="3">
    <source>
        <dbReference type="Google" id="ProtNLM"/>
    </source>
</evidence>
<evidence type="ECO:0000313" key="1">
    <source>
        <dbReference type="EMBL" id="TCD64202.1"/>
    </source>
</evidence>
<gene>
    <name evidence="1" type="ORF">EIP91_004436</name>
</gene>
<reference evidence="1 2" key="1">
    <citation type="submission" date="2018-11" db="EMBL/GenBank/DDBJ databases">
        <title>Genome assembly of Steccherinum ochraceum LE-BIN_3174, the white-rot fungus of the Steccherinaceae family (The Residual Polyporoid clade, Polyporales, Basidiomycota).</title>
        <authorList>
            <person name="Fedorova T.V."/>
            <person name="Glazunova O.A."/>
            <person name="Landesman E.O."/>
            <person name="Moiseenko K.V."/>
            <person name="Psurtseva N.V."/>
            <person name="Savinova O.S."/>
            <person name="Shakhova N.V."/>
            <person name="Tyazhelova T.V."/>
            <person name="Vasina D.V."/>
        </authorList>
    </citation>
    <scope>NUCLEOTIDE SEQUENCE [LARGE SCALE GENOMIC DNA]</scope>
    <source>
        <strain evidence="1 2">LE-BIN_3174</strain>
    </source>
</reference>
<accession>A0A4R0R9T6</accession>